<name>A0A9D2CES2_9FIRM</name>
<evidence type="ECO:0000259" key="4">
    <source>
        <dbReference type="PROSITE" id="PS51379"/>
    </source>
</evidence>
<dbReference type="PROSITE" id="PS51379">
    <property type="entry name" value="4FE4S_FER_2"/>
    <property type="match status" value="3"/>
</dbReference>
<evidence type="ECO:0000313" key="6">
    <source>
        <dbReference type="Proteomes" id="UP000824135"/>
    </source>
</evidence>
<dbReference type="PANTHER" id="PTHR11615">
    <property type="entry name" value="NITRATE, FORMATE, IRON DEHYDROGENASE"/>
    <property type="match status" value="1"/>
</dbReference>
<proteinExistence type="predicted"/>
<dbReference type="Proteomes" id="UP000824135">
    <property type="component" value="Unassembled WGS sequence"/>
</dbReference>
<dbReference type="Pfam" id="PF25160">
    <property type="entry name" value="LdpA_Fe-S-bd"/>
    <property type="match status" value="1"/>
</dbReference>
<accession>A0A9D2CES2</accession>
<keyword evidence="3" id="KW-0411">Iron-sulfur</keyword>
<gene>
    <name evidence="5" type="ORF">H9728_03575</name>
</gene>
<dbReference type="InterPro" id="IPR004108">
    <property type="entry name" value="Fe_hydrogenase_lsu_C"/>
</dbReference>
<dbReference type="SUPFAM" id="SSF54862">
    <property type="entry name" value="4Fe-4S ferredoxins"/>
    <property type="match status" value="1"/>
</dbReference>
<dbReference type="PROSITE" id="PS00198">
    <property type="entry name" value="4FE4S_FER_1"/>
    <property type="match status" value="1"/>
</dbReference>
<dbReference type="InterPro" id="IPR057431">
    <property type="entry name" value="LdpA_Fe-S-bd"/>
</dbReference>
<dbReference type="InterPro" id="IPR017900">
    <property type="entry name" value="4Fe4S_Fe_S_CS"/>
</dbReference>
<dbReference type="NCBIfam" id="TIGR04105">
    <property type="entry name" value="FeFe_hydrog_B1"/>
    <property type="match status" value="1"/>
</dbReference>
<protein>
    <submittedName>
        <fullName evidence="5">4Fe-4S dicluster domain-containing protein</fullName>
    </submittedName>
</protein>
<feature type="domain" description="4Fe-4S ferredoxin-type" evidence="4">
    <location>
        <begin position="145"/>
        <end position="174"/>
    </location>
</feature>
<keyword evidence="2" id="KW-0408">Iron</keyword>
<evidence type="ECO:0000256" key="1">
    <source>
        <dbReference type="ARBA" id="ARBA00022723"/>
    </source>
</evidence>
<dbReference type="Pfam" id="PF02906">
    <property type="entry name" value="Fe_hyd_lg_C"/>
    <property type="match status" value="1"/>
</dbReference>
<reference evidence="5" key="2">
    <citation type="submission" date="2021-04" db="EMBL/GenBank/DDBJ databases">
        <authorList>
            <person name="Gilroy R."/>
        </authorList>
    </citation>
    <scope>NUCLEOTIDE SEQUENCE</scope>
    <source>
        <strain evidence="5">CHK199-9574</strain>
    </source>
</reference>
<dbReference type="InterPro" id="IPR027631">
    <property type="entry name" value="Mono_FeFe_hydrog"/>
</dbReference>
<evidence type="ECO:0000313" key="5">
    <source>
        <dbReference type="EMBL" id="HIY78103.1"/>
    </source>
</evidence>
<reference evidence="5" key="1">
    <citation type="journal article" date="2021" name="PeerJ">
        <title>Extensive microbial diversity within the chicken gut microbiome revealed by metagenomics and culture.</title>
        <authorList>
            <person name="Gilroy R."/>
            <person name="Ravi A."/>
            <person name="Getino M."/>
            <person name="Pursley I."/>
            <person name="Horton D.L."/>
            <person name="Alikhan N.F."/>
            <person name="Baker D."/>
            <person name="Gharbi K."/>
            <person name="Hall N."/>
            <person name="Watson M."/>
            <person name="Adriaenssens E.M."/>
            <person name="Foster-Nyarko E."/>
            <person name="Jarju S."/>
            <person name="Secka A."/>
            <person name="Antonio M."/>
            <person name="Oren A."/>
            <person name="Chaudhuri R.R."/>
            <person name="La Ragione R."/>
            <person name="Hildebrand F."/>
            <person name="Pallen M.J."/>
        </authorList>
    </citation>
    <scope>NUCLEOTIDE SEQUENCE</scope>
    <source>
        <strain evidence="5">CHK199-9574</strain>
    </source>
</reference>
<dbReference type="InterPro" id="IPR017896">
    <property type="entry name" value="4Fe4S_Fe-S-bd"/>
</dbReference>
<keyword evidence="1" id="KW-0479">Metal-binding</keyword>
<dbReference type="Gene3D" id="3.30.70.20">
    <property type="match status" value="2"/>
</dbReference>
<dbReference type="CDD" id="cd10549">
    <property type="entry name" value="MtMvhB_like"/>
    <property type="match status" value="1"/>
</dbReference>
<dbReference type="Pfam" id="PF00037">
    <property type="entry name" value="Fer4"/>
    <property type="match status" value="1"/>
</dbReference>
<evidence type="ECO:0000256" key="3">
    <source>
        <dbReference type="ARBA" id="ARBA00023014"/>
    </source>
</evidence>
<dbReference type="EMBL" id="DXCO01000028">
    <property type="protein sequence ID" value="HIY78103.1"/>
    <property type="molecule type" value="Genomic_DNA"/>
</dbReference>
<feature type="domain" description="4Fe-4S ferredoxin-type" evidence="4">
    <location>
        <begin position="191"/>
        <end position="220"/>
    </location>
</feature>
<dbReference type="Gene3D" id="3.40.950.10">
    <property type="entry name" value="Fe-only Hydrogenase (Larger Subunit), Chain L, domain 3"/>
    <property type="match status" value="1"/>
</dbReference>
<dbReference type="SUPFAM" id="SSF53920">
    <property type="entry name" value="Fe-only hydrogenase"/>
    <property type="match status" value="1"/>
</dbReference>
<evidence type="ECO:0000256" key="2">
    <source>
        <dbReference type="ARBA" id="ARBA00023004"/>
    </source>
</evidence>
<organism evidence="5 6">
    <name type="scientific">Candidatus Borkfalkia excrementavium</name>
    <dbReference type="NCBI Taxonomy" id="2838505"/>
    <lineage>
        <taxon>Bacteria</taxon>
        <taxon>Bacillati</taxon>
        <taxon>Bacillota</taxon>
        <taxon>Clostridia</taxon>
        <taxon>Christensenellales</taxon>
        <taxon>Christensenellaceae</taxon>
        <taxon>Candidatus Borkfalkia</taxon>
    </lineage>
</organism>
<dbReference type="InterPro" id="IPR050340">
    <property type="entry name" value="Cytosolic_Fe-S_CAF"/>
</dbReference>
<feature type="domain" description="4Fe-4S ferredoxin-type" evidence="4">
    <location>
        <begin position="115"/>
        <end position="144"/>
    </location>
</feature>
<dbReference type="GO" id="GO:0046872">
    <property type="term" value="F:metal ion binding"/>
    <property type="evidence" value="ECO:0007669"/>
    <property type="project" value="UniProtKB-KW"/>
</dbReference>
<dbReference type="AlphaFoldDB" id="A0A9D2CES2"/>
<dbReference type="InterPro" id="IPR009016">
    <property type="entry name" value="Fe_hydrogenase"/>
</dbReference>
<comment type="caution">
    <text evidence="5">The sequence shown here is derived from an EMBL/GenBank/DDBJ whole genome shotgun (WGS) entry which is preliminary data.</text>
</comment>
<sequence length="503" mass="54335">MERGLLTPLKLLRRQVFVEMARVAFETDKKDLKDAIEAVPYKITPGDRPLYRESIWRERAICSERVRLSMGLSLRPEDVPVHITSGLSESDIADKYYEPPLMQVIPSACAACSPNKYKVTDNCRGCVAHPCTAVCPKNCISLVNGRAVIDESVCIKCGRCKKVCPYDAIAHHTRPCAEACGVKAIESDDLGRAKINSDKCVSCGMCMVNCPFGAIADKSQFFQLIRALRRGDSIVAEVAPAYVGQFGDKATPGKLKAALMELGFKDVFEVALGADIGAATEAEHYAEKVATGEQPFMLTSCCPAWAMLIRRYFPESADKISNTLTPMVATARTIKKKYPDSRVVFIGPCAAKKLEASRRSVRSDVDFVITFEELSAIFEAKGMDFETFDKTADMNDATGAGRGYAVAGGVAGAIEKCVAAYHPEVKVDIQHVEGLEDCRKILLLAKMGKLNGALIEGMGCPGGCVAGAGTNIPIARASALVKKTVDSSSQQIPPEGLAEIRLD</sequence>
<dbReference type="GO" id="GO:0051536">
    <property type="term" value="F:iron-sulfur cluster binding"/>
    <property type="evidence" value="ECO:0007669"/>
    <property type="project" value="UniProtKB-KW"/>
</dbReference>